<reference evidence="2" key="1">
    <citation type="journal article" date="2023" name="Mol. Phylogenet. Evol.">
        <title>Genome-scale phylogeny and comparative genomics of the fungal order Sordariales.</title>
        <authorList>
            <person name="Hensen N."/>
            <person name="Bonometti L."/>
            <person name="Westerberg I."/>
            <person name="Brannstrom I.O."/>
            <person name="Guillou S."/>
            <person name="Cros-Aarteil S."/>
            <person name="Calhoun S."/>
            <person name="Haridas S."/>
            <person name="Kuo A."/>
            <person name="Mondo S."/>
            <person name="Pangilinan J."/>
            <person name="Riley R."/>
            <person name="LaButti K."/>
            <person name="Andreopoulos B."/>
            <person name="Lipzen A."/>
            <person name="Chen C."/>
            <person name="Yan M."/>
            <person name="Daum C."/>
            <person name="Ng V."/>
            <person name="Clum A."/>
            <person name="Steindorff A."/>
            <person name="Ohm R.A."/>
            <person name="Martin F."/>
            <person name="Silar P."/>
            <person name="Natvig D.O."/>
            <person name="Lalanne C."/>
            <person name="Gautier V."/>
            <person name="Ament-Velasquez S.L."/>
            <person name="Kruys A."/>
            <person name="Hutchinson M.I."/>
            <person name="Powell A.J."/>
            <person name="Barry K."/>
            <person name="Miller A.N."/>
            <person name="Grigoriev I.V."/>
            <person name="Debuchy R."/>
            <person name="Gladieux P."/>
            <person name="Hiltunen Thoren M."/>
            <person name="Johannesson H."/>
        </authorList>
    </citation>
    <scope>NUCLEOTIDE SEQUENCE</scope>
    <source>
        <strain evidence="2">CBS 731.68</strain>
    </source>
</reference>
<dbReference type="Proteomes" id="UP001302602">
    <property type="component" value="Unassembled WGS sequence"/>
</dbReference>
<keyword evidence="3" id="KW-1185">Reference proteome</keyword>
<evidence type="ECO:0000313" key="3">
    <source>
        <dbReference type="Proteomes" id="UP001302602"/>
    </source>
</evidence>
<dbReference type="Gene3D" id="2.70.50.70">
    <property type="match status" value="1"/>
</dbReference>
<dbReference type="AlphaFoldDB" id="A0AAN6Z9D4"/>
<gene>
    <name evidence="2" type="ORF">N657DRAFT_561097</name>
</gene>
<evidence type="ECO:0000256" key="1">
    <source>
        <dbReference type="SAM" id="SignalP"/>
    </source>
</evidence>
<protein>
    <submittedName>
        <fullName evidence="2">Lytic polysaccharide monooxygenase</fullName>
    </submittedName>
</protein>
<keyword evidence="2" id="KW-0503">Monooxygenase</keyword>
<reference evidence="2" key="2">
    <citation type="submission" date="2023-05" db="EMBL/GenBank/DDBJ databases">
        <authorList>
            <consortium name="Lawrence Berkeley National Laboratory"/>
            <person name="Steindorff A."/>
            <person name="Hensen N."/>
            <person name="Bonometti L."/>
            <person name="Westerberg I."/>
            <person name="Brannstrom I.O."/>
            <person name="Guillou S."/>
            <person name="Cros-Aarteil S."/>
            <person name="Calhoun S."/>
            <person name="Haridas S."/>
            <person name="Kuo A."/>
            <person name="Mondo S."/>
            <person name="Pangilinan J."/>
            <person name="Riley R."/>
            <person name="Labutti K."/>
            <person name="Andreopoulos B."/>
            <person name="Lipzen A."/>
            <person name="Chen C."/>
            <person name="Yanf M."/>
            <person name="Daum C."/>
            <person name="Ng V."/>
            <person name="Clum A."/>
            <person name="Ohm R."/>
            <person name="Martin F."/>
            <person name="Silar P."/>
            <person name="Natvig D."/>
            <person name="Lalanne C."/>
            <person name="Gautier V."/>
            <person name="Ament-Velasquez S.L."/>
            <person name="Kruys A."/>
            <person name="Hutchinson M.I."/>
            <person name="Powell A.J."/>
            <person name="Barry K."/>
            <person name="Miller A.N."/>
            <person name="Grigoriev I.V."/>
            <person name="Debuchy R."/>
            <person name="Gladieux P."/>
            <person name="Thoren M.H."/>
            <person name="Johannesson H."/>
        </authorList>
    </citation>
    <scope>NUCLEOTIDE SEQUENCE</scope>
    <source>
        <strain evidence="2">CBS 731.68</strain>
    </source>
</reference>
<dbReference type="PANTHER" id="PTHR36182:SF2">
    <property type="entry name" value="LYTIC POLYSACCHARIDE MONOOXYGENASE"/>
    <property type="match status" value="1"/>
</dbReference>
<comment type="caution">
    <text evidence="2">The sequence shown here is derived from an EMBL/GenBank/DDBJ whole genome shotgun (WGS) entry which is preliminary data.</text>
</comment>
<dbReference type="PANTHER" id="PTHR36182">
    <property type="entry name" value="PROTEIN, PUTATIVE (AFU_ORTHOLOGUE AFUA_6G10930)-RELATED"/>
    <property type="match status" value="1"/>
</dbReference>
<dbReference type="RefSeq" id="XP_062652885.1">
    <property type="nucleotide sequence ID" value="XM_062788036.1"/>
</dbReference>
<feature type="non-terminal residue" evidence="2">
    <location>
        <position position="273"/>
    </location>
</feature>
<name>A0AAN6Z9D4_9PEZI</name>
<proteinExistence type="predicted"/>
<dbReference type="GeneID" id="87824806"/>
<feature type="chain" id="PRO_5042875778" evidence="1">
    <location>
        <begin position="22"/>
        <end position="273"/>
    </location>
</feature>
<sequence length="273" mass="29808">MPAIIRATCVANLLLLGEASGHLIMNTPKPYNLDIQPFLQVDPISGDHYPFPCHNQHDFTTRTPVEAGQATLVNFTGGAQHGGGSCQFSITYDEPVGGSSWNKSAKFKTIYSIIGGCPAVFTDETRNLAPAAKDSNMREDGKHCGNDSGIDCIRHFMVPIPKFLRNGPATFAWTWFNKLGNKEMYMNCAPINITGGTGDEKQIGDLPDIFIANYPNDPELSTCITGTHDDKVVVNFPNPGKYGLILQDPLEPVNKPFGYCTQIPRASVLPDFE</sequence>
<dbReference type="GO" id="GO:0004497">
    <property type="term" value="F:monooxygenase activity"/>
    <property type="evidence" value="ECO:0007669"/>
    <property type="project" value="UniProtKB-KW"/>
</dbReference>
<evidence type="ECO:0000313" key="2">
    <source>
        <dbReference type="EMBL" id="KAK4129114.1"/>
    </source>
</evidence>
<dbReference type="EMBL" id="MU853223">
    <property type="protein sequence ID" value="KAK4129114.1"/>
    <property type="molecule type" value="Genomic_DNA"/>
</dbReference>
<keyword evidence="2" id="KW-0560">Oxidoreductase</keyword>
<keyword evidence="1" id="KW-0732">Signal</keyword>
<organism evidence="2 3">
    <name type="scientific">Parathielavia appendiculata</name>
    <dbReference type="NCBI Taxonomy" id="2587402"/>
    <lineage>
        <taxon>Eukaryota</taxon>
        <taxon>Fungi</taxon>
        <taxon>Dikarya</taxon>
        <taxon>Ascomycota</taxon>
        <taxon>Pezizomycotina</taxon>
        <taxon>Sordariomycetes</taxon>
        <taxon>Sordariomycetidae</taxon>
        <taxon>Sordariales</taxon>
        <taxon>Chaetomiaceae</taxon>
        <taxon>Parathielavia</taxon>
    </lineage>
</organism>
<feature type="signal peptide" evidence="1">
    <location>
        <begin position="1"/>
        <end position="21"/>
    </location>
</feature>
<accession>A0AAN6Z9D4</accession>